<keyword evidence="1" id="KW-0732">Signal</keyword>
<dbReference type="EMBL" id="JAVDQD010000001">
    <property type="protein sequence ID" value="MDR6237125.1"/>
    <property type="molecule type" value="Genomic_DNA"/>
</dbReference>
<feature type="signal peptide" evidence="1">
    <location>
        <begin position="1"/>
        <end position="21"/>
    </location>
</feature>
<accession>A0AAE3XIM6</accession>
<name>A0AAE3XIM6_9BACT</name>
<feature type="chain" id="PRO_5042130581" description="Lipoprotein" evidence="1">
    <location>
        <begin position="22"/>
        <end position="194"/>
    </location>
</feature>
<evidence type="ECO:0000313" key="2">
    <source>
        <dbReference type="EMBL" id="MDR6237125.1"/>
    </source>
</evidence>
<sequence>MMKLSIYILLAATFNIFGCNAVEQHEERKSPYFSSKKFVEDQIELLDSLRPKVSKEATLNGTSEKVILRGNKVVWEDELAIYANADITDPSLEGMYKVAVIDKPSGGRRIQYTLDTAITRENTVKSLEIDSLEGKVVSIKAHLMEDNGLFVADRHLKMKFDDKGLLEEYIMSSDQKILTQEQVLLNVKGEIISQ</sequence>
<reference evidence="2" key="1">
    <citation type="submission" date="2023-07" db="EMBL/GenBank/DDBJ databases">
        <title>Genomic Encyclopedia of Type Strains, Phase IV (KMG-IV): sequencing the most valuable type-strain genomes for metagenomic binning, comparative biology and taxonomic classification.</title>
        <authorList>
            <person name="Goeker M."/>
        </authorList>
    </citation>
    <scope>NUCLEOTIDE SEQUENCE</scope>
    <source>
        <strain evidence="2">DSM 26174</strain>
    </source>
</reference>
<dbReference type="AlphaFoldDB" id="A0AAE3XIM6"/>
<evidence type="ECO:0000256" key="1">
    <source>
        <dbReference type="SAM" id="SignalP"/>
    </source>
</evidence>
<protein>
    <recommendedName>
        <fullName evidence="4">Lipoprotein</fullName>
    </recommendedName>
</protein>
<dbReference type="Proteomes" id="UP001185092">
    <property type="component" value="Unassembled WGS sequence"/>
</dbReference>
<keyword evidence="3" id="KW-1185">Reference proteome</keyword>
<gene>
    <name evidence="2" type="ORF">HNQ88_000101</name>
</gene>
<comment type="caution">
    <text evidence="2">The sequence shown here is derived from an EMBL/GenBank/DDBJ whole genome shotgun (WGS) entry which is preliminary data.</text>
</comment>
<evidence type="ECO:0008006" key="4">
    <source>
        <dbReference type="Google" id="ProtNLM"/>
    </source>
</evidence>
<organism evidence="2 3">
    <name type="scientific">Aureibacter tunicatorum</name>
    <dbReference type="NCBI Taxonomy" id="866807"/>
    <lineage>
        <taxon>Bacteria</taxon>
        <taxon>Pseudomonadati</taxon>
        <taxon>Bacteroidota</taxon>
        <taxon>Cytophagia</taxon>
        <taxon>Cytophagales</taxon>
        <taxon>Persicobacteraceae</taxon>
        <taxon>Aureibacter</taxon>
    </lineage>
</organism>
<dbReference type="RefSeq" id="WP_309936564.1">
    <property type="nucleotide sequence ID" value="NZ_AP025305.1"/>
</dbReference>
<evidence type="ECO:0000313" key="3">
    <source>
        <dbReference type="Proteomes" id="UP001185092"/>
    </source>
</evidence>
<proteinExistence type="predicted"/>